<protein>
    <submittedName>
        <fullName evidence="10">ABC transporter permease</fullName>
    </submittedName>
</protein>
<proteinExistence type="inferred from homology"/>
<keyword evidence="6 7" id="KW-0472">Membrane</keyword>
<reference evidence="10 11" key="1">
    <citation type="journal article" date="2016" name="Nat. Commun.">
        <title>Thousands of microbial genomes shed light on interconnected biogeochemical processes in an aquifer system.</title>
        <authorList>
            <person name="Anantharaman K."/>
            <person name="Brown C.T."/>
            <person name="Hug L.A."/>
            <person name="Sharon I."/>
            <person name="Castelle C.J."/>
            <person name="Probst A.J."/>
            <person name="Thomas B.C."/>
            <person name="Singh A."/>
            <person name="Wilkins M.J."/>
            <person name="Karaoz U."/>
            <person name="Brodie E.L."/>
            <person name="Williams K.H."/>
            <person name="Hubbard S.S."/>
            <person name="Banfield J.F."/>
        </authorList>
    </citation>
    <scope>NUCLEOTIDE SEQUENCE [LARGE SCALE GENOMIC DNA]</scope>
</reference>
<dbReference type="Proteomes" id="UP000179344">
    <property type="component" value="Unassembled WGS sequence"/>
</dbReference>
<dbReference type="Pfam" id="PF02687">
    <property type="entry name" value="FtsX"/>
    <property type="match status" value="1"/>
</dbReference>
<dbReference type="InterPro" id="IPR003838">
    <property type="entry name" value="ABC3_permease_C"/>
</dbReference>
<evidence type="ECO:0000256" key="5">
    <source>
        <dbReference type="ARBA" id="ARBA00022989"/>
    </source>
</evidence>
<dbReference type="AlphaFoldDB" id="A0A1F6TGL3"/>
<keyword evidence="4 7" id="KW-0812">Transmembrane</keyword>
<dbReference type="PANTHER" id="PTHR30489">
    <property type="entry name" value="LIPOPROTEIN-RELEASING SYSTEM TRANSMEMBRANE PROTEIN LOLE"/>
    <property type="match status" value="1"/>
</dbReference>
<dbReference type="PANTHER" id="PTHR30489:SF0">
    <property type="entry name" value="LIPOPROTEIN-RELEASING SYSTEM TRANSMEMBRANE PROTEIN LOLE"/>
    <property type="match status" value="1"/>
</dbReference>
<dbReference type="InterPro" id="IPR025857">
    <property type="entry name" value="MacB_PCD"/>
</dbReference>
<evidence type="ECO:0000259" key="8">
    <source>
        <dbReference type="Pfam" id="PF02687"/>
    </source>
</evidence>
<evidence type="ECO:0000313" key="11">
    <source>
        <dbReference type="Proteomes" id="UP000179344"/>
    </source>
</evidence>
<dbReference type="Pfam" id="PF12704">
    <property type="entry name" value="MacB_PCD"/>
    <property type="match status" value="1"/>
</dbReference>
<feature type="domain" description="ABC3 transporter permease C-terminal" evidence="8">
    <location>
        <begin position="276"/>
        <end position="401"/>
    </location>
</feature>
<accession>A0A1F6TGL3</accession>
<evidence type="ECO:0000256" key="1">
    <source>
        <dbReference type="ARBA" id="ARBA00004651"/>
    </source>
</evidence>
<dbReference type="EMBL" id="MFST01000059">
    <property type="protein sequence ID" value="OGI44273.1"/>
    <property type="molecule type" value="Genomic_DNA"/>
</dbReference>
<evidence type="ECO:0000256" key="2">
    <source>
        <dbReference type="ARBA" id="ARBA00005236"/>
    </source>
</evidence>
<sequence length="410" mass="44418">MRAFSLPLLLTLAWRNLWRHSGRTFAILFALALGVWSMVSIAALVRGSLEQQLTKAIENLTGHIQIHAPGYRDDPAIERRMPPPGPALRAALARPEVTAWAGRVRVPAVVASERESAGVTLVGIEPARERGLSFIAKAVTAGRYLESADEPGLLLGRKLAERLETELGRRVVVMSQGVDNDIADRGFRVVGVFDTTPEATETNFVFVGRATAQRMLQLGDGISEIALMTPERNRLEPMLSELESAAPGLDVQPWTRLEPMLVLTETVTDTILIIWYTIVFVAMSFGLVNTLLMAVFERTREFGLFQALGMPPRHILGQVLMESLILLLVALAGGNLMAWATIAGLEGGIDLSAFAQGLEMVGVSPVIYPAFAVSDAAAANSLVFVLGLAASLYPAWRAARYVPVEAITRA</sequence>
<comment type="caution">
    <text evidence="10">The sequence shown here is derived from an EMBL/GenBank/DDBJ whole genome shotgun (WGS) entry which is preliminary data.</text>
</comment>
<keyword evidence="5 7" id="KW-1133">Transmembrane helix</keyword>
<evidence type="ECO:0000256" key="3">
    <source>
        <dbReference type="ARBA" id="ARBA00022475"/>
    </source>
</evidence>
<evidence type="ECO:0000256" key="4">
    <source>
        <dbReference type="ARBA" id="ARBA00022692"/>
    </source>
</evidence>
<dbReference type="GO" id="GO:0044874">
    <property type="term" value="P:lipoprotein localization to outer membrane"/>
    <property type="evidence" value="ECO:0007669"/>
    <property type="project" value="TreeGrafter"/>
</dbReference>
<evidence type="ECO:0000256" key="6">
    <source>
        <dbReference type="ARBA" id="ARBA00023136"/>
    </source>
</evidence>
<evidence type="ECO:0000313" key="10">
    <source>
        <dbReference type="EMBL" id="OGI44273.1"/>
    </source>
</evidence>
<evidence type="ECO:0000256" key="7">
    <source>
        <dbReference type="SAM" id="Phobius"/>
    </source>
</evidence>
<comment type="subcellular location">
    <subcellularLocation>
        <location evidence="1">Cell membrane</location>
        <topology evidence="1">Multi-pass membrane protein</topology>
    </subcellularLocation>
</comment>
<comment type="similarity">
    <text evidence="2">Belongs to the ABC-4 integral membrane protein family. LolC/E subfamily.</text>
</comment>
<feature type="transmembrane region" description="Helical" evidence="7">
    <location>
        <begin position="315"/>
        <end position="339"/>
    </location>
</feature>
<feature type="transmembrane region" description="Helical" evidence="7">
    <location>
        <begin position="377"/>
        <end position="396"/>
    </location>
</feature>
<evidence type="ECO:0000259" key="9">
    <source>
        <dbReference type="Pfam" id="PF12704"/>
    </source>
</evidence>
<organism evidence="10 11">
    <name type="scientific">Candidatus Muproteobacteria bacterium RBG_16_65_31</name>
    <dbReference type="NCBI Taxonomy" id="1817759"/>
    <lineage>
        <taxon>Bacteria</taxon>
        <taxon>Pseudomonadati</taxon>
        <taxon>Pseudomonadota</taxon>
        <taxon>Candidatus Muproteobacteria</taxon>
    </lineage>
</organism>
<dbReference type="InterPro" id="IPR051447">
    <property type="entry name" value="Lipoprotein-release_system"/>
</dbReference>
<gene>
    <name evidence="10" type="ORF">A2V92_07050</name>
</gene>
<name>A0A1F6TGL3_9PROT</name>
<dbReference type="GO" id="GO:0098797">
    <property type="term" value="C:plasma membrane protein complex"/>
    <property type="evidence" value="ECO:0007669"/>
    <property type="project" value="TreeGrafter"/>
</dbReference>
<feature type="transmembrane region" description="Helical" evidence="7">
    <location>
        <begin position="273"/>
        <end position="295"/>
    </location>
</feature>
<feature type="transmembrane region" description="Helical" evidence="7">
    <location>
        <begin position="25"/>
        <end position="45"/>
    </location>
</feature>
<feature type="domain" description="MacB-like periplasmic core" evidence="9">
    <location>
        <begin position="24"/>
        <end position="243"/>
    </location>
</feature>
<keyword evidence="3" id="KW-1003">Cell membrane</keyword>